<dbReference type="GO" id="GO:0035556">
    <property type="term" value="P:intracellular signal transduction"/>
    <property type="evidence" value="ECO:0007669"/>
    <property type="project" value="TreeGrafter"/>
</dbReference>
<evidence type="ECO:0000256" key="6">
    <source>
        <dbReference type="PROSITE-ProRule" id="PRU10141"/>
    </source>
</evidence>
<dbReference type="Gene3D" id="1.10.510.10">
    <property type="entry name" value="Transferase(Phosphotransferase) domain 1"/>
    <property type="match status" value="1"/>
</dbReference>
<evidence type="ECO:0000256" key="1">
    <source>
        <dbReference type="ARBA" id="ARBA00022527"/>
    </source>
</evidence>
<dbReference type="CDD" id="cd14003">
    <property type="entry name" value="STKc_AMPK-like"/>
    <property type="match status" value="1"/>
</dbReference>
<evidence type="ECO:0000313" key="9">
    <source>
        <dbReference type="EMBL" id="OHS96718.1"/>
    </source>
</evidence>
<dbReference type="RefSeq" id="XP_068349855.1">
    <property type="nucleotide sequence ID" value="XM_068511226.1"/>
</dbReference>
<keyword evidence="2" id="KW-0808">Transferase</keyword>
<dbReference type="SMART" id="SM00220">
    <property type="entry name" value="S_TKc"/>
    <property type="match status" value="1"/>
</dbReference>
<dbReference type="EMBL" id="MLAK01001158">
    <property type="protein sequence ID" value="OHS96718.1"/>
    <property type="molecule type" value="Genomic_DNA"/>
</dbReference>
<dbReference type="Pfam" id="PF00069">
    <property type="entry name" value="Pkinase"/>
    <property type="match status" value="1"/>
</dbReference>
<keyword evidence="5 6" id="KW-0067">ATP-binding</keyword>
<name>A0A1J4JC03_9EUKA</name>
<dbReference type="Proteomes" id="UP000179807">
    <property type="component" value="Unassembled WGS sequence"/>
</dbReference>
<dbReference type="PROSITE" id="PS00108">
    <property type="entry name" value="PROTEIN_KINASE_ST"/>
    <property type="match status" value="1"/>
</dbReference>
<keyword evidence="4 9" id="KW-0418">Kinase</keyword>
<evidence type="ECO:0000256" key="3">
    <source>
        <dbReference type="ARBA" id="ARBA00022741"/>
    </source>
</evidence>
<dbReference type="PANTHER" id="PTHR24346">
    <property type="entry name" value="MAP/MICROTUBULE AFFINITY-REGULATING KINASE"/>
    <property type="match status" value="1"/>
</dbReference>
<dbReference type="SUPFAM" id="SSF56112">
    <property type="entry name" value="Protein kinase-like (PK-like)"/>
    <property type="match status" value="1"/>
</dbReference>
<dbReference type="FunFam" id="3.30.200.20:FF:000003">
    <property type="entry name" value="Non-specific serine/threonine protein kinase"/>
    <property type="match status" value="1"/>
</dbReference>
<evidence type="ECO:0000256" key="5">
    <source>
        <dbReference type="ARBA" id="ARBA00022840"/>
    </source>
</evidence>
<dbReference type="GeneID" id="94845930"/>
<protein>
    <submittedName>
        <fullName evidence="9">CBL-interacting serine/threonine-protein kinase 11</fullName>
    </submittedName>
</protein>
<sequence>MSTIGSEKLSVHCPSRIGKYILHETIGHGAYAIVKRATCSVTGRKYACKVISKKRLATERSNMFFEQEIRILQQLNHPDIIHLYDLLKDSLNYYVIMEYCPNGELYSKITTQKKIPEKSAKIYFWQILEAVKYIHIQNVAHRDIKPENVLIDADGNVKLSDFGLSKFIRSDNDLTSTFCGSPCYMAPEVIKSEEYNPKVSDIWSCGVLLYTMVAGTLPWINRNKVLLYEQIKNGDYFMPKGVSDTCTDLISRMMDVNVDTRITVDEALKHPFIIDRVPIHTSDAHMQLVSIKKIDKFFEREFSDIDLINLDSNEIDFKSTNGYENSFEKVERIIHGNKRRKPSVSMSLPRLNKCDTVCIKKNPCENRNVMLEKLNFDNSITDILNTVRSAKIRRRKCNVVKPKVRSSMYVF</sequence>
<organism evidence="9 10">
    <name type="scientific">Tritrichomonas foetus</name>
    <dbReference type="NCBI Taxonomy" id="1144522"/>
    <lineage>
        <taxon>Eukaryota</taxon>
        <taxon>Metamonada</taxon>
        <taxon>Parabasalia</taxon>
        <taxon>Tritrichomonadida</taxon>
        <taxon>Tritrichomonadidae</taxon>
        <taxon>Tritrichomonas</taxon>
    </lineage>
</organism>
<feature type="domain" description="Protein kinase" evidence="8">
    <location>
        <begin position="20"/>
        <end position="273"/>
    </location>
</feature>
<dbReference type="InterPro" id="IPR008271">
    <property type="entry name" value="Ser/Thr_kinase_AS"/>
</dbReference>
<dbReference type="GO" id="GO:0005737">
    <property type="term" value="C:cytoplasm"/>
    <property type="evidence" value="ECO:0007669"/>
    <property type="project" value="TreeGrafter"/>
</dbReference>
<evidence type="ECO:0000313" key="10">
    <source>
        <dbReference type="Proteomes" id="UP000179807"/>
    </source>
</evidence>
<accession>A0A1J4JC03</accession>
<keyword evidence="10" id="KW-1185">Reference proteome</keyword>
<dbReference type="InterPro" id="IPR011009">
    <property type="entry name" value="Kinase-like_dom_sf"/>
</dbReference>
<dbReference type="VEuPathDB" id="TrichDB:TRFO_37095"/>
<evidence type="ECO:0000256" key="7">
    <source>
        <dbReference type="RuleBase" id="RU000304"/>
    </source>
</evidence>
<evidence type="ECO:0000259" key="8">
    <source>
        <dbReference type="PROSITE" id="PS50011"/>
    </source>
</evidence>
<dbReference type="InterPro" id="IPR000719">
    <property type="entry name" value="Prot_kinase_dom"/>
</dbReference>
<keyword evidence="3 6" id="KW-0547">Nucleotide-binding</keyword>
<keyword evidence="1 7" id="KW-0723">Serine/threonine-protein kinase</keyword>
<reference evidence="9" key="1">
    <citation type="submission" date="2016-10" db="EMBL/GenBank/DDBJ databases">
        <authorList>
            <person name="Benchimol M."/>
            <person name="Almeida L.G."/>
            <person name="Vasconcelos A.T."/>
            <person name="Perreira-Neves A."/>
            <person name="Rosa I.A."/>
            <person name="Tasca T."/>
            <person name="Bogo M.R."/>
            <person name="de Souza W."/>
        </authorList>
    </citation>
    <scope>NUCLEOTIDE SEQUENCE [LARGE SCALE GENOMIC DNA]</scope>
    <source>
        <strain evidence="9">K</strain>
    </source>
</reference>
<dbReference type="PANTHER" id="PTHR24346:SF30">
    <property type="entry name" value="MATERNAL EMBRYONIC LEUCINE ZIPPER KINASE"/>
    <property type="match status" value="1"/>
</dbReference>
<feature type="binding site" evidence="6">
    <location>
        <position position="49"/>
    </location>
    <ligand>
        <name>ATP</name>
        <dbReference type="ChEBI" id="CHEBI:30616"/>
    </ligand>
</feature>
<dbReference type="FunFam" id="1.10.510.10:FF:000956">
    <property type="entry name" value="CAMK family protein kinase"/>
    <property type="match status" value="1"/>
</dbReference>
<dbReference type="GO" id="GO:0004674">
    <property type="term" value="F:protein serine/threonine kinase activity"/>
    <property type="evidence" value="ECO:0007669"/>
    <property type="project" value="UniProtKB-KW"/>
</dbReference>
<dbReference type="InterPro" id="IPR017441">
    <property type="entry name" value="Protein_kinase_ATP_BS"/>
</dbReference>
<proteinExistence type="inferred from homology"/>
<dbReference type="AlphaFoldDB" id="A0A1J4JC03"/>
<comment type="similarity">
    <text evidence="7">Belongs to the protein kinase superfamily.</text>
</comment>
<evidence type="ECO:0000256" key="4">
    <source>
        <dbReference type="ARBA" id="ARBA00022777"/>
    </source>
</evidence>
<evidence type="ECO:0000256" key="2">
    <source>
        <dbReference type="ARBA" id="ARBA00022679"/>
    </source>
</evidence>
<comment type="caution">
    <text evidence="9">The sequence shown here is derived from an EMBL/GenBank/DDBJ whole genome shotgun (WGS) entry which is preliminary data.</text>
</comment>
<dbReference type="OrthoDB" id="40902at2759"/>
<dbReference type="PROSITE" id="PS50011">
    <property type="entry name" value="PROTEIN_KINASE_DOM"/>
    <property type="match status" value="1"/>
</dbReference>
<gene>
    <name evidence="9" type="ORF">TRFO_37095</name>
</gene>
<dbReference type="PROSITE" id="PS00107">
    <property type="entry name" value="PROTEIN_KINASE_ATP"/>
    <property type="match status" value="1"/>
</dbReference>
<dbReference type="GO" id="GO:0005524">
    <property type="term" value="F:ATP binding"/>
    <property type="evidence" value="ECO:0007669"/>
    <property type="project" value="UniProtKB-UniRule"/>
</dbReference>